<protein>
    <submittedName>
        <fullName evidence="1">Uncharacterized protein</fullName>
    </submittedName>
</protein>
<evidence type="ECO:0000313" key="1">
    <source>
        <dbReference type="EMBL" id="MBX60688.1"/>
    </source>
</evidence>
<proteinExistence type="predicted"/>
<accession>A0A2P2Q143</accession>
<dbReference type="EMBL" id="GGEC01080204">
    <property type="protein sequence ID" value="MBX60688.1"/>
    <property type="molecule type" value="Transcribed_RNA"/>
</dbReference>
<dbReference type="AlphaFoldDB" id="A0A2P2Q143"/>
<sequence length="18" mass="2222">MAYKFNYLSYYESGTKKE</sequence>
<organism evidence="1">
    <name type="scientific">Rhizophora mucronata</name>
    <name type="common">Asiatic mangrove</name>
    <dbReference type="NCBI Taxonomy" id="61149"/>
    <lineage>
        <taxon>Eukaryota</taxon>
        <taxon>Viridiplantae</taxon>
        <taxon>Streptophyta</taxon>
        <taxon>Embryophyta</taxon>
        <taxon>Tracheophyta</taxon>
        <taxon>Spermatophyta</taxon>
        <taxon>Magnoliopsida</taxon>
        <taxon>eudicotyledons</taxon>
        <taxon>Gunneridae</taxon>
        <taxon>Pentapetalae</taxon>
        <taxon>rosids</taxon>
        <taxon>fabids</taxon>
        <taxon>Malpighiales</taxon>
        <taxon>Rhizophoraceae</taxon>
        <taxon>Rhizophora</taxon>
    </lineage>
</organism>
<reference evidence="1" key="1">
    <citation type="submission" date="2018-02" db="EMBL/GenBank/DDBJ databases">
        <title>Rhizophora mucronata_Transcriptome.</title>
        <authorList>
            <person name="Meera S.P."/>
            <person name="Sreeshan A."/>
            <person name="Augustine A."/>
        </authorList>
    </citation>
    <scope>NUCLEOTIDE SEQUENCE</scope>
    <source>
        <tissue evidence="1">Leaf</tissue>
    </source>
</reference>
<name>A0A2P2Q143_RHIMU</name>